<keyword evidence="4 6" id="KW-1133">Transmembrane helix</keyword>
<dbReference type="Proteomes" id="UP000269669">
    <property type="component" value="Unassembled WGS sequence"/>
</dbReference>
<dbReference type="GO" id="GO:0043190">
    <property type="term" value="C:ATP-binding cassette (ABC) transporter complex"/>
    <property type="evidence" value="ECO:0007669"/>
    <property type="project" value="InterPro"/>
</dbReference>
<organism evidence="7 8">
    <name type="scientific">Edaphobacter aggregans</name>
    <dbReference type="NCBI Taxonomy" id="570835"/>
    <lineage>
        <taxon>Bacteria</taxon>
        <taxon>Pseudomonadati</taxon>
        <taxon>Acidobacteriota</taxon>
        <taxon>Terriglobia</taxon>
        <taxon>Terriglobales</taxon>
        <taxon>Acidobacteriaceae</taxon>
        <taxon>Edaphobacter</taxon>
    </lineage>
</organism>
<feature type="transmembrane region" description="Helical" evidence="6">
    <location>
        <begin position="714"/>
        <end position="732"/>
    </location>
</feature>
<evidence type="ECO:0000313" key="7">
    <source>
        <dbReference type="EMBL" id="RSL14915.1"/>
    </source>
</evidence>
<comment type="caution">
    <text evidence="7">The sequence shown here is derived from an EMBL/GenBank/DDBJ whole genome shotgun (WGS) entry which is preliminary data.</text>
</comment>
<feature type="transmembrane region" description="Helical" evidence="6">
    <location>
        <begin position="351"/>
        <end position="371"/>
    </location>
</feature>
<keyword evidence="5 6" id="KW-0472">Membrane</keyword>
<feature type="transmembrane region" description="Helical" evidence="6">
    <location>
        <begin position="324"/>
        <end position="344"/>
    </location>
</feature>
<feature type="transmembrane region" description="Helical" evidence="6">
    <location>
        <begin position="523"/>
        <end position="544"/>
    </location>
</feature>
<keyword evidence="3 6" id="KW-0812">Transmembrane</keyword>
<feature type="transmembrane region" description="Helical" evidence="6">
    <location>
        <begin position="439"/>
        <end position="460"/>
    </location>
</feature>
<feature type="transmembrane region" description="Helical" evidence="6">
    <location>
        <begin position="95"/>
        <end position="116"/>
    </location>
</feature>
<proteinExistence type="predicted"/>
<protein>
    <submittedName>
        <fullName evidence="7">LPS export ABC transporter permease LptF/LPS export ABC transporter permease LptG,TIGR04408</fullName>
    </submittedName>
</protein>
<dbReference type="PANTHER" id="PTHR33529">
    <property type="entry name" value="SLR0882 PROTEIN-RELATED"/>
    <property type="match status" value="1"/>
</dbReference>
<dbReference type="InterPro" id="IPR030922">
    <property type="entry name" value="LptF"/>
</dbReference>
<evidence type="ECO:0000256" key="5">
    <source>
        <dbReference type="ARBA" id="ARBA00023136"/>
    </source>
</evidence>
<evidence type="ECO:0000256" key="6">
    <source>
        <dbReference type="SAM" id="Phobius"/>
    </source>
</evidence>
<evidence type="ECO:0000313" key="8">
    <source>
        <dbReference type="Proteomes" id="UP000269669"/>
    </source>
</evidence>
<comment type="subcellular location">
    <subcellularLocation>
        <location evidence="1">Cell membrane</location>
        <topology evidence="1">Multi-pass membrane protein</topology>
    </subcellularLocation>
</comment>
<dbReference type="EMBL" id="RSDW01000001">
    <property type="protein sequence ID" value="RSL14915.1"/>
    <property type="molecule type" value="Genomic_DNA"/>
</dbReference>
<dbReference type="AlphaFoldDB" id="A0A428MDG0"/>
<evidence type="ECO:0000256" key="3">
    <source>
        <dbReference type="ARBA" id="ARBA00022692"/>
    </source>
</evidence>
<evidence type="ECO:0000256" key="4">
    <source>
        <dbReference type="ARBA" id="ARBA00022989"/>
    </source>
</evidence>
<dbReference type="GO" id="GO:0055085">
    <property type="term" value="P:transmembrane transport"/>
    <property type="evidence" value="ECO:0007669"/>
    <property type="project" value="InterPro"/>
</dbReference>
<feature type="transmembrane region" description="Helical" evidence="6">
    <location>
        <begin position="52"/>
        <end position="75"/>
    </location>
</feature>
<reference evidence="7 8" key="1">
    <citation type="submission" date="2018-12" db="EMBL/GenBank/DDBJ databases">
        <title>Sequencing of bacterial isolates from soil warming experiment in Harvard Forest, Massachusetts, USA.</title>
        <authorList>
            <person name="Deangelis K."/>
        </authorList>
    </citation>
    <scope>NUCLEOTIDE SEQUENCE [LARGE SCALE GENOMIC DNA]</scope>
    <source>
        <strain evidence="7 8">EB153</strain>
    </source>
</reference>
<evidence type="ECO:0000256" key="2">
    <source>
        <dbReference type="ARBA" id="ARBA00022475"/>
    </source>
</evidence>
<keyword evidence="8" id="KW-1185">Reference proteome</keyword>
<name>A0A428MDG0_9BACT</name>
<dbReference type="OrthoDB" id="9780716at2"/>
<accession>A0A428MDG0</accession>
<dbReference type="RefSeq" id="WP_125483725.1">
    <property type="nucleotide sequence ID" value="NZ_RSDW01000001.1"/>
</dbReference>
<dbReference type="GO" id="GO:0015920">
    <property type="term" value="P:lipopolysaccharide transport"/>
    <property type="evidence" value="ECO:0007669"/>
    <property type="project" value="TreeGrafter"/>
</dbReference>
<dbReference type="NCBIfam" id="TIGR04407">
    <property type="entry name" value="LptF_YjgP"/>
    <property type="match status" value="1"/>
</dbReference>
<evidence type="ECO:0000256" key="1">
    <source>
        <dbReference type="ARBA" id="ARBA00004651"/>
    </source>
</evidence>
<keyword evidence="2" id="KW-1003">Cell membrane</keyword>
<gene>
    <name evidence="7" type="ORF">EDE15_0385</name>
</gene>
<feature type="transmembrane region" description="Helical" evidence="6">
    <location>
        <begin position="294"/>
        <end position="312"/>
    </location>
</feature>
<sequence>MRIFTRYILREVISHGLLGGVIFTFVLFTRDLGKILELIVRDSASAADVARILAYTLPNVLIVTIPMAVLVGILLGLSRLASDSEITAMRASGMGALDFVGIVAIVSAIALALGLFNSLYLAPRSAAALLSLEDSLKSSQASFEVEPRVFYEDFKNYVLYIQDVRPAAGASLWHHVFLADLTQPATPHITTADEAVVVAGSDATGDAQTIRLHLMHGGQHQTSSSDPNQYNISTFNTTDLPIETGAQEDAHLGHADTPILALPLSELWRLGNAPGNDVPGHPNRSYRIEFNKRFSYPFACLVLMLVGVPLGLSSKRGGKSTGFVLTILLVFVYYFLSSVGVALARNGKLSPFTGVWGANLIFAAAGALLLYQMSRGGIALSLVSSIGVWINKLIARFSRKNNNHSPQTKFDIATILRRFRSTTRMQFPLLLDDYVMREYATNFGLVLFSFSILFIIFTFFELIGDIIRNRTPLVTVGDYLINLIPFIVYQVTPLCALVAVLITFGSLSKTSEITAMKATGTSLYRIITPVLVTTLLISIGLFAFDEFYLPAANRRQEALRSVIKDKPARTFLRPDRNWISGQTNNAGDPARIFYYQYFDASRDAFANLTVFEFEPNTFILRRRIFAASTHWDDQTNRWIFENGWERTFSGDTIASYKPFTLATFPEIHEQPAYFKKEDRPSQEMSYNELSTYIADLKQSGFDTKRLSVQLNKKLAYPLITLVMAILAIPFSLSMGKRGSLAGIAIAIGLAIAYQVVAGLFEAMGNVNTLPAMLAAWTPDLLFGLAGTYLLLRSPS</sequence>
<dbReference type="Pfam" id="PF03739">
    <property type="entry name" value="LptF_LptG"/>
    <property type="match status" value="2"/>
</dbReference>
<feature type="transmembrane region" description="Helical" evidence="6">
    <location>
        <begin position="772"/>
        <end position="791"/>
    </location>
</feature>
<dbReference type="PANTHER" id="PTHR33529:SF6">
    <property type="entry name" value="YJGP_YJGQ FAMILY PERMEASE"/>
    <property type="match status" value="1"/>
</dbReference>
<feature type="transmembrane region" description="Helical" evidence="6">
    <location>
        <begin position="12"/>
        <end position="32"/>
    </location>
</feature>
<feature type="transmembrane region" description="Helical" evidence="6">
    <location>
        <begin position="739"/>
        <end position="760"/>
    </location>
</feature>
<feature type="transmembrane region" description="Helical" evidence="6">
    <location>
        <begin position="480"/>
        <end position="502"/>
    </location>
</feature>
<dbReference type="InterPro" id="IPR005495">
    <property type="entry name" value="LptG/LptF_permease"/>
</dbReference>